<gene>
    <name evidence="1" type="ORF">V5N11_020450</name>
</gene>
<name>A0ABD1AYW4_CARAN</name>
<organism evidence="1 2">
    <name type="scientific">Cardamine amara subsp. amara</name>
    <dbReference type="NCBI Taxonomy" id="228776"/>
    <lineage>
        <taxon>Eukaryota</taxon>
        <taxon>Viridiplantae</taxon>
        <taxon>Streptophyta</taxon>
        <taxon>Embryophyta</taxon>
        <taxon>Tracheophyta</taxon>
        <taxon>Spermatophyta</taxon>
        <taxon>Magnoliopsida</taxon>
        <taxon>eudicotyledons</taxon>
        <taxon>Gunneridae</taxon>
        <taxon>Pentapetalae</taxon>
        <taxon>rosids</taxon>
        <taxon>malvids</taxon>
        <taxon>Brassicales</taxon>
        <taxon>Brassicaceae</taxon>
        <taxon>Cardamineae</taxon>
        <taxon>Cardamine</taxon>
    </lineage>
</organism>
<dbReference type="AlphaFoldDB" id="A0ABD1AYW4"/>
<dbReference type="Proteomes" id="UP001558713">
    <property type="component" value="Unassembled WGS sequence"/>
</dbReference>
<keyword evidence="2" id="KW-1185">Reference proteome</keyword>
<sequence>MNTFNGTWWTNLVWRGYALSEDGTRLCETLPTKINSFGLSEKILHESLGLYFWEYPLPNLELMILSAFLLWQFFDILFKMSNIPIRKIPSMMLSRLCASSDVFFGRRETKACRDRGCIWVCNVLVR</sequence>
<reference evidence="1 2" key="1">
    <citation type="submission" date="2024-04" db="EMBL/GenBank/DDBJ databases">
        <title>Genome assembly C_amara_ONT_v2.</title>
        <authorList>
            <person name="Yant L."/>
            <person name="Moore C."/>
            <person name="Slenker M."/>
        </authorList>
    </citation>
    <scope>NUCLEOTIDE SEQUENCE [LARGE SCALE GENOMIC DNA]</scope>
    <source>
        <tissue evidence="1">Leaf</tissue>
    </source>
</reference>
<evidence type="ECO:0000313" key="1">
    <source>
        <dbReference type="EMBL" id="KAL1209549.1"/>
    </source>
</evidence>
<comment type="caution">
    <text evidence="1">The sequence shown here is derived from an EMBL/GenBank/DDBJ whole genome shotgun (WGS) entry which is preliminary data.</text>
</comment>
<accession>A0ABD1AYW4</accession>
<protein>
    <submittedName>
        <fullName evidence="1">Cation/H(+) antiporter 7</fullName>
    </submittedName>
</protein>
<evidence type="ECO:0000313" key="2">
    <source>
        <dbReference type="Proteomes" id="UP001558713"/>
    </source>
</evidence>
<dbReference type="EMBL" id="JBANAX010000415">
    <property type="protein sequence ID" value="KAL1209549.1"/>
    <property type="molecule type" value="Genomic_DNA"/>
</dbReference>
<proteinExistence type="predicted"/>